<feature type="compositionally biased region" description="Basic and acidic residues" evidence="1">
    <location>
        <begin position="1"/>
        <end position="12"/>
    </location>
</feature>
<proteinExistence type="predicted"/>
<dbReference type="SUPFAM" id="SSF53098">
    <property type="entry name" value="Ribonuclease H-like"/>
    <property type="match status" value="1"/>
</dbReference>
<dbReference type="EMBL" id="VULO01000006">
    <property type="protein sequence ID" value="MSS84325.1"/>
    <property type="molecule type" value="Genomic_DNA"/>
</dbReference>
<keyword evidence="3" id="KW-1185">Reference proteome</keyword>
<name>A0A6N7W4T3_9ACTO</name>
<organism evidence="2 3">
    <name type="scientific">Scrofimicrobium canadense</name>
    <dbReference type="NCBI Taxonomy" id="2652290"/>
    <lineage>
        <taxon>Bacteria</taxon>
        <taxon>Bacillati</taxon>
        <taxon>Actinomycetota</taxon>
        <taxon>Actinomycetes</taxon>
        <taxon>Actinomycetales</taxon>
        <taxon>Actinomycetaceae</taxon>
        <taxon>Scrofimicrobium</taxon>
    </lineage>
</organism>
<reference evidence="2 3" key="1">
    <citation type="submission" date="2019-08" db="EMBL/GenBank/DDBJ databases">
        <title>In-depth cultivation of the pig gut microbiome towards novel bacterial diversity and tailored functional studies.</title>
        <authorList>
            <person name="Wylensek D."/>
            <person name="Hitch T.C.A."/>
            <person name="Clavel T."/>
        </authorList>
    </citation>
    <scope>NUCLEOTIDE SEQUENCE [LARGE SCALE GENOMIC DNA]</scope>
    <source>
        <strain evidence="2 3">WB03_NA08</strain>
    </source>
</reference>
<comment type="caution">
    <text evidence="2">The sequence shown here is derived from an EMBL/GenBank/DDBJ whole genome shotgun (WGS) entry which is preliminary data.</text>
</comment>
<gene>
    <name evidence="2" type="ORF">FYJ24_06015</name>
</gene>
<evidence type="ECO:0000313" key="2">
    <source>
        <dbReference type="EMBL" id="MSS84325.1"/>
    </source>
</evidence>
<evidence type="ECO:0008006" key="4">
    <source>
        <dbReference type="Google" id="ProtNLM"/>
    </source>
</evidence>
<feature type="region of interest" description="Disordered" evidence="1">
    <location>
        <begin position="1"/>
        <end position="29"/>
    </location>
</feature>
<dbReference type="AlphaFoldDB" id="A0A6N7W4T3"/>
<evidence type="ECO:0000313" key="3">
    <source>
        <dbReference type="Proteomes" id="UP000470875"/>
    </source>
</evidence>
<dbReference type="Proteomes" id="UP000470875">
    <property type="component" value="Unassembled WGS sequence"/>
</dbReference>
<dbReference type="InterPro" id="IPR012337">
    <property type="entry name" value="RNaseH-like_sf"/>
</dbReference>
<sequence length="99" mass="10712">MPTFHADQRSADKASYTDPRTVPNSDAGAQYTSVRFTDTLDLEGFRASIGSVGDAHDNAAAESVIGLFKNEAVRSDSPFRAGPLHGLREVETLTLEWVT</sequence>
<evidence type="ECO:0000256" key="1">
    <source>
        <dbReference type="SAM" id="MobiDB-lite"/>
    </source>
</evidence>
<accession>A0A6N7W4T3</accession>
<protein>
    <recommendedName>
        <fullName evidence="4">Transposase</fullName>
    </recommendedName>
</protein>